<feature type="domain" description="CheB-type methylesterase" evidence="5">
    <location>
        <begin position="12"/>
        <end position="192"/>
    </location>
</feature>
<evidence type="ECO:0000259" key="5">
    <source>
        <dbReference type="PROSITE" id="PS50122"/>
    </source>
</evidence>
<feature type="active site" evidence="4">
    <location>
        <position position="24"/>
    </location>
</feature>
<keyword evidence="4" id="KW-0145">Chemotaxis</keyword>
<comment type="caution">
    <text evidence="6">The sequence shown here is derived from an EMBL/GenBank/DDBJ whole genome shotgun (WGS) entry which is preliminary data.</text>
</comment>
<dbReference type="EMBL" id="SMDA01000004">
    <property type="protein sequence ID" value="TCW31768.1"/>
    <property type="molecule type" value="Genomic_DNA"/>
</dbReference>
<evidence type="ECO:0000313" key="6">
    <source>
        <dbReference type="EMBL" id="TCW31768.1"/>
    </source>
</evidence>
<evidence type="ECO:0000256" key="3">
    <source>
        <dbReference type="ARBA" id="ARBA00048267"/>
    </source>
</evidence>
<accession>A0ABY2CWV1</accession>
<dbReference type="CDD" id="cd16433">
    <property type="entry name" value="CheB"/>
    <property type="match status" value="1"/>
</dbReference>
<keyword evidence="1 4" id="KW-0378">Hydrolase</keyword>
<evidence type="ECO:0000256" key="1">
    <source>
        <dbReference type="ARBA" id="ARBA00022801"/>
    </source>
</evidence>
<name>A0ABY2CWV1_GULMO</name>
<evidence type="ECO:0000313" key="7">
    <source>
        <dbReference type="Proteomes" id="UP000294801"/>
    </source>
</evidence>
<dbReference type="Proteomes" id="UP000294801">
    <property type="component" value="Unassembled WGS sequence"/>
</dbReference>
<comment type="catalytic activity">
    <reaction evidence="3">
        <text>[protein]-L-glutamate 5-O-methyl ester + H2O = L-glutamyl-[protein] + methanol + H(+)</text>
        <dbReference type="Rhea" id="RHEA:23236"/>
        <dbReference type="Rhea" id="RHEA-COMP:10208"/>
        <dbReference type="Rhea" id="RHEA-COMP:10311"/>
        <dbReference type="ChEBI" id="CHEBI:15377"/>
        <dbReference type="ChEBI" id="CHEBI:15378"/>
        <dbReference type="ChEBI" id="CHEBI:17790"/>
        <dbReference type="ChEBI" id="CHEBI:29973"/>
        <dbReference type="ChEBI" id="CHEBI:82795"/>
        <dbReference type="EC" id="3.1.1.61"/>
    </reaction>
</comment>
<dbReference type="Pfam" id="PF01339">
    <property type="entry name" value="CheB_methylest"/>
    <property type="match status" value="1"/>
</dbReference>
<dbReference type="Gene3D" id="3.40.50.180">
    <property type="entry name" value="Methylesterase CheB, C-terminal domain"/>
    <property type="match status" value="1"/>
</dbReference>
<dbReference type="InterPro" id="IPR035909">
    <property type="entry name" value="CheB_C"/>
</dbReference>
<reference evidence="6 7" key="1">
    <citation type="submission" date="2019-03" db="EMBL/GenBank/DDBJ databases">
        <title>Genomic Encyclopedia of Type Strains, Phase IV (KMG-IV): sequencing the most valuable type-strain genomes for metagenomic binning, comparative biology and taxonomic classification.</title>
        <authorList>
            <person name="Goeker M."/>
        </authorList>
    </citation>
    <scope>NUCLEOTIDE SEQUENCE [LARGE SCALE GENOMIC DNA]</scope>
    <source>
        <strain evidence="6 7">DSM 18507</strain>
    </source>
</reference>
<keyword evidence="7" id="KW-1185">Reference proteome</keyword>
<feature type="active site" evidence="4">
    <location>
        <position position="144"/>
    </location>
</feature>
<dbReference type="SUPFAM" id="SSF52738">
    <property type="entry name" value="Methylesterase CheB, C-terminal domain"/>
    <property type="match status" value="1"/>
</dbReference>
<dbReference type="RefSeq" id="WP_132098295.1">
    <property type="nucleotide sequence ID" value="NZ_SMDA01000004.1"/>
</dbReference>
<dbReference type="InterPro" id="IPR000673">
    <property type="entry name" value="Sig_transdc_resp-reg_Me-estase"/>
</dbReference>
<evidence type="ECO:0000256" key="2">
    <source>
        <dbReference type="ARBA" id="ARBA00039140"/>
    </source>
</evidence>
<sequence length="202" mass="21024">MTTAAPTSAPRPARRFAVVVIGASAGGIEALGTVLPMLPKHYTLPVVVVLHLPADEPSLLAEVFSYKVGLATKEADEKERLQPGVIYFAPPSYHLLLEADGTFALSTEEPVHFSRPSIDVLFGSAADAYGERAVGVLLTGASQDGARGLLAIREAGGQTLAQDPAEAMISIMPAAAVELGAARAVLPLKDIGRFLAGLEKEA</sequence>
<feature type="active site" evidence="4">
    <location>
        <position position="51"/>
    </location>
</feature>
<protein>
    <recommendedName>
        <fullName evidence="2">protein-glutamate methylesterase</fullName>
        <ecNumber evidence="2">3.1.1.61</ecNumber>
    </recommendedName>
</protein>
<dbReference type="PANTHER" id="PTHR42872:SF6">
    <property type="entry name" value="PROTEIN-GLUTAMATE METHYLESTERASE_PROTEIN-GLUTAMINE GLUTAMINASE"/>
    <property type="match status" value="1"/>
</dbReference>
<gene>
    <name evidence="6" type="ORF">EV669_104135</name>
</gene>
<evidence type="ECO:0000256" key="4">
    <source>
        <dbReference type="PROSITE-ProRule" id="PRU00050"/>
    </source>
</evidence>
<proteinExistence type="predicted"/>
<dbReference type="PROSITE" id="PS50122">
    <property type="entry name" value="CHEB"/>
    <property type="match status" value="1"/>
</dbReference>
<organism evidence="6 7">
    <name type="scientific">Gulbenkiania mobilis</name>
    <dbReference type="NCBI Taxonomy" id="397457"/>
    <lineage>
        <taxon>Bacteria</taxon>
        <taxon>Pseudomonadati</taxon>
        <taxon>Pseudomonadota</taxon>
        <taxon>Betaproteobacteria</taxon>
        <taxon>Neisseriales</taxon>
        <taxon>Chromobacteriaceae</taxon>
        <taxon>Gulbenkiania</taxon>
    </lineage>
</organism>
<dbReference type="PANTHER" id="PTHR42872">
    <property type="entry name" value="PROTEIN-GLUTAMATE METHYLESTERASE/PROTEIN-GLUTAMINE GLUTAMINASE"/>
    <property type="match status" value="1"/>
</dbReference>
<dbReference type="EC" id="3.1.1.61" evidence="2"/>